<evidence type="ECO:0000256" key="2">
    <source>
        <dbReference type="ARBA" id="ARBA00022475"/>
    </source>
</evidence>
<evidence type="ECO:0000313" key="7">
    <source>
        <dbReference type="EMBL" id="SMB93762.1"/>
    </source>
</evidence>
<name>A0A1W1VK73_DESTI</name>
<dbReference type="Proteomes" id="UP000192731">
    <property type="component" value="Unassembled WGS sequence"/>
</dbReference>
<evidence type="ECO:0000313" key="8">
    <source>
        <dbReference type="Proteomes" id="UP000192731"/>
    </source>
</evidence>
<comment type="subcellular location">
    <subcellularLocation>
        <location evidence="1">Cell membrane</location>
        <topology evidence="1">Multi-pass membrane protein</topology>
    </subcellularLocation>
</comment>
<feature type="transmembrane region" description="Helical" evidence="6">
    <location>
        <begin position="40"/>
        <end position="60"/>
    </location>
</feature>
<dbReference type="PANTHER" id="PTHR42770:SF7">
    <property type="entry name" value="MEMBRANE PROTEIN"/>
    <property type="match status" value="1"/>
</dbReference>
<accession>A0A1W1VK73</accession>
<dbReference type="Gene3D" id="1.20.1740.10">
    <property type="entry name" value="Amino acid/polyamine transporter I"/>
    <property type="match status" value="1"/>
</dbReference>
<dbReference type="GO" id="GO:0022857">
    <property type="term" value="F:transmembrane transporter activity"/>
    <property type="evidence" value="ECO:0007669"/>
    <property type="project" value="InterPro"/>
</dbReference>
<feature type="transmembrane region" description="Helical" evidence="6">
    <location>
        <begin position="342"/>
        <end position="361"/>
    </location>
</feature>
<evidence type="ECO:0000256" key="6">
    <source>
        <dbReference type="SAM" id="Phobius"/>
    </source>
</evidence>
<evidence type="ECO:0000256" key="3">
    <source>
        <dbReference type="ARBA" id="ARBA00022692"/>
    </source>
</evidence>
<feature type="transmembrane region" description="Helical" evidence="6">
    <location>
        <begin position="90"/>
        <end position="115"/>
    </location>
</feature>
<organism evidence="7 8">
    <name type="scientific">Desulfonispora thiosulfatigenes DSM 11270</name>
    <dbReference type="NCBI Taxonomy" id="656914"/>
    <lineage>
        <taxon>Bacteria</taxon>
        <taxon>Bacillati</taxon>
        <taxon>Bacillota</taxon>
        <taxon>Clostridia</taxon>
        <taxon>Eubacteriales</taxon>
        <taxon>Peptococcaceae</taxon>
        <taxon>Desulfonispora</taxon>
    </lineage>
</organism>
<feature type="transmembrane region" description="Helical" evidence="6">
    <location>
        <begin position="403"/>
        <end position="422"/>
    </location>
</feature>
<keyword evidence="4 6" id="KW-1133">Transmembrane helix</keyword>
<dbReference type="PANTHER" id="PTHR42770">
    <property type="entry name" value="AMINO ACID TRANSPORTER-RELATED"/>
    <property type="match status" value="1"/>
</dbReference>
<feature type="transmembrane region" description="Helical" evidence="6">
    <location>
        <begin position="135"/>
        <end position="157"/>
    </location>
</feature>
<evidence type="ECO:0000256" key="5">
    <source>
        <dbReference type="ARBA" id="ARBA00023136"/>
    </source>
</evidence>
<dbReference type="EMBL" id="FWWT01000022">
    <property type="protein sequence ID" value="SMB93762.1"/>
    <property type="molecule type" value="Genomic_DNA"/>
</dbReference>
<dbReference type="AlphaFoldDB" id="A0A1W1VK73"/>
<keyword evidence="2" id="KW-1003">Cell membrane</keyword>
<gene>
    <name evidence="7" type="ORF">SAMN00017405_0091</name>
</gene>
<dbReference type="Pfam" id="PF13520">
    <property type="entry name" value="AA_permease_2"/>
    <property type="match status" value="1"/>
</dbReference>
<evidence type="ECO:0000256" key="4">
    <source>
        <dbReference type="ARBA" id="ARBA00022989"/>
    </source>
</evidence>
<keyword evidence="3 6" id="KW-0812">Transmembrane</keyword>
<feature type="transmembrane region" description="Helical" evidence="6">
    <location>
        <begin position="244"/>
        <end position="269"/>
    </location>
</feature>
<feature type="transmembrane region" description="Helical" evidence="6">
    <location>
        <begin position="289"/>
        <end position="321"/>
    </location>
</feature>
<feature type="transmembrane region" description="Helical" evidence="6">
    <location>
        <begin position="12"/>
        <end position="34"/>
    </location>
</feature>
<dbReference type="STRING" id="656914.SAMN00017405_0091"/>
<proteinExistence type="predicted"/>
<evidence type="ECO:0000256" key="1">
    <source>
        <dbReference type="ARBA" id="ARBA00004651"/>
    </source>
</evidence>
<dbReference type="PIRSF" id="PIRSF006060">
    <property type="entry name" value="AA_transporter"/>
    <property type="match status" value="1"/>
</dbReference>
<feature type="transmembrane region" description="Helical" evidence="6">
    <location>
        <begin position="367"/>
        <end position="391"/>
    </location>
</feature>
<keyword evidence="8" id="KW-1185">Reference proteome</keyword>
<dbReference type="InterPro" id="IPR050367">
    <property type="entry name" value="APC_superfamily"/>
</dbReference>
<feature type="transmembrane region" description="Helical" evidence="6">
    <location>
        <begin position="428"/>
        <end position="450"/>
    </location>
</feature>
<reference evidence="7 8" key="1">
    <citation type="submission" date="2017-04" db="EMBL/GenBank/DDBJ databases">
        <authorList>
            <person name="Afonso C.L."/>
            <person name="Miller P.J."/>
            <person name="Scott M.A."/>
            <person name="Spackman E."/>
            <person name="Goraichik I."/>
            <person name="Dimitrov K.M."/>
            <person name="Suarez D.L."/>
            <person name="Swayne D.E."/>
        </authorList>
    </citation>
    <scope>NUCLEOTIDE SEQUENCE [LARGE SCALE GENOMIC DNA]</scope>
    <source>
        <strain evidence="7 8">DSM 11270</strain>
    </source>
</reference>
<protein>
    <submittedName>
        <fullName evidence="7">Amino acid transporter</fullName>
    </submittedName>
</protein>
<dbReference type="GO" id="GO:0005886">
    <property type="term" value="C:plasma membrane"/>
    <property type="evidence" value="ECO:0007669"/>
    <property type="project" value="UniProtKB-SubCell"/>
</dbReference>
<feature type="transmembrane region" description="Helical" evidence="6">
    <location>
        <begin position="206"/>
        <end position="224"/>
    </location>
</feature>
<keyword evidence="5 6" id="KW-0472">Membrane</keyword>
<dbReference type="OrthoDB" id="178667at2"/>
<dbReference type="InterPro" id="IPR002293">
    <property type="entry name" value="AA/rel_permease1"/>
</dbReference>
<feature type="transmembrane region" description="Helical" evidence="6">
    <location>
        <begin position="169"/>
        <end position="186"/>
    </location>
</feature>
<dbReference type="RefSeq" id="WP_084053918.1">
    <property type="nucleotide sequence ID" value="NZ_FWWT01000022.1"/>
</dbReference>
<sequence length="476" mass="51936">MQENRSELTKNLSPVAIWSIALGTIIGFGAFVLPGEWLKLGGPGGILIGFTLGGLFMLVISRSYGFMVEKIPIAGGAAAYAYGVLGRPHAFIVGWGLVLAYGSIVPLNATALALVGKFVAPGLFSKVYLYNFAGWDIYLGEILLASALIIGFGILNYRGIKEVGNMQMAMIFLMVGTILIITAGALMYDGSTITNLKPFFAANKSIFASIGAVLAITPWAFCGFDTIPQSSEEFNFDHKETFRLLVFAILAGLLMYLAMCFSTAVVIPWQELINKDVPWYTGFTTETSLGMLGLICLVIAVTMGVGTGINGQLLSSTRILFSMGRAKILPEWFAKVNPKFGTPGNAIIFITVLSLFFPWIGRQVVLWIVNMAAVGNSLGYGYTCLAAWLLAKNYPHLTTKANKFWFFLGFAFSVILLILLIVPGMPAFLTPLEFTLLGFWILMGAVLYIYQSKRVNLTKDEQDQLMLGDIRIENLK</sequence>